<evidence type="ECO:0000313" key="5">
    <source>
        <dbReference type="Proteomes" id="UP001642520"/>
    </source>
</evidence>
<comment type="caution">
    <text evidence="4">The sequence shown here is derived from an EMBL/GenBank/DDBJ whole genome shotgun (WGS) entry which is preliminary data.</text>
</comment>
<evidence type="ECO:0000256" key="3">
    <source>
        <dbReference type="RuleBase" id="RU000363"/>
    </source>
</evidence>
<dbReference type="InterPro" id="IPR036291">
    <property type="entry name" value="NAD(P)-bd_dom_sf"/>
</dbReference>
<organism evidence="4 5">
    <name type="scientific">Xylocopa violacea</name>
    <name type="common">Violet carpenter bee</name>
    <name type="synonym">Apis violacea</name>
    <dbReference type="NCBI Taxonomy" id="135666"/>
    <lineage>
        <taxon>Eukaryota</taxon>
        <taxon>Metazoa</taxon>
        <taxon>Ecdysozoa</taxon>
        <taxon>Arthropoda</taxon>
        <taxon>Hexapoda</taxon>
        <taxon>Insecta</taxon>
        <taxon>Pterygota</taxon>
        <taxon>Neoptera</taxon>
        <taxon>Endopterygota</taxon>
        <taxon>Hymenoptera</taxon>
        <taxon>Apocrita</taxon>
        <taxon>Aculeata</taxon>
        <taxon>Apoidea</taxon>
        <taxon>Anthophila</taxon>
        <taxon>Apidae</taxon>
        <taxon>Xylocopa</taxon>
        <taxon>Xylocopa</taxon>
    </lineage>
</organism>
<dbReference type="SUPFAM" id="SSF51735">
    <property type="entry name" value="NAD(P)-binding Rossmann-fold domains"/>
    <property type="match status" value="1"/>
</dbReference>
<evidence type="ECO:0000313" key="4">
    <source>
        <dbReference type="EMBL" id="CAL7944508.1"/>
    </source>
</evidence>
<keyword evidence="2" id="KW-0560">Oxidoreductase</keyword>
<reference evidence="4 5" key="1">
    <citation type="submission" date="2024-08" db="EMBL/GenBank/DDBJ databases">
        <authorList>
            <person name="Will J Nash"/>
            <person name="Angela Man"/>
            <person name="Seanna McTaggart"/>
            <person name="Kendall Baker"/>
            <person name="Tom Barker"/>
            <person name="Leah Catchpole"/>
            <person name="Alex Durrant"/>
            <person name="Karim Gharbi"/>
            <person name="Naomi Irish"/>
            <person name="Gemy Kaithakottil"/>
            <person name="Debby Ku"/>
            <person name="Aaliyah Providence"/>
            <person name="Felix Shaw"/>
            <person name="David Swarbreck"/>
            <person name="Chris Watkins"/>
            <person name="Ann M. McCartney"/>
            <person name="Giulio Formenti"/>
            <person name="Alice Mouton"/>
            <person name="Noel Vella"/>
            <person name="Bjorn M von Reumont"/>
            <person name="Adriana Vella"/>
            <person name="Wilfried Haerty"/>
        </authorList>
    </citation>
    <scope>NUCLEOTIDE SEQUENCE [LARGE SCALE GENOMIC DNA]</scope>
</reference>
<dbReference type="Pfam" id="PF00106">
    <property type="entry name" value="adh_short"/>
    <property type="match status" value="1"/>
</dbReference>
<dbReference type="PRINTS" id="PR00081">
    <property type="entry name" value="GDHRDH"/>
</dbReference>
<dbReference type="PRINTS" id="PR00080">
    <property type="entry name" value="SDRFAMILY"/>
</dbReference>
<keyword evidence="5" id="KW-1185">Reference proteome</keyword>
<accession>A0ABP1NY19</accession>
<name>A0ABP1NY19_XYLVO</name>
<evidence type="ECO:0000256" key="1">
    <source>
        <dbReference type="ARBA" id="ARBA00006484"/>
    </source>
</evidence>
<gene>
    <name evidence="4" type="ORF">XYLVIOL_LOCUS6698</name>
</gene>
<comment type="similarity">
    <text evidence="1 3">Belongs to the short-chain dehydrogenases/reductases (SDR) family.</text>
</comment>
<dbReference type="EMBL" id="CAXAJV020001293">
    <property type="protein sequence ID" value="CAL7944508.1"/>
    <property type="molecule type" value="Genomic_DNA"/>
</dbReference>
<protein>
    <submittedName>
        <fullName evidence="4">Uncharacterized protein</fullName>
    </submittedName>
</protein>
<evidence type="ECO:0000256" key="2">
    <source>
        <dbReference type="ARBA" id="ARBA00023002"/>
    </source>
</evidence>
<sequence>MDQWRGKLAVVTGASSGIGEALSIALVQHGVNVVGLARRLENMKKLAVQTKNAKGTFHPIACDLTKEEDILKAFKLIEELGGADILVNNAGTGYNLPITESPTAKLRTILELNLLAVAICAREAVQSFKKRKTGGHIININSVLGHNAQLAPTPASIYEASKTGLIAMAETLRREVFELKLPIKITNLSPGLVNTNLEFLKEAGFIKQMEKLPHLETKDVVEAIIYTLSTAPNVNIIELTIAAVHADIVPYQFPYKGVV</sequence>
<dbReference type="PANTHER" id="PTHR43115">
    <property type="entry name" value="DEHYDROGENASE/REDUCTASE SDR FAMILY MEMBER 11"/>
    <property type="match status" value="1"/>
</dbReference>
<dbReference type="Gene3D" id="3.40.50.720">
    <property type="entry name" value="NAD(P)-binding Rossmann-like Domain"/>
    <property type="match status" value="1"/>
</dbReference>
<dbReference type="PANTHER" id="PTHR43115:SF4">
    <property type="entry name" value="DEHYDROGENASE_REDUCTASE SDR FAMILY MEMBER 11"/>
    <property type="match status" value="1"/>
</dbReference>
<dbReference type="InterPro" id="IPR002347">
    <property type="entry name" value="SDR_fam"/>
</dbReference>
<proteinExistence type="inferred from homology"/>
<dbReference type="Proteomes" id="UP001642520">
    <property type="component" value="Unassembled WGS sequence"/>
</dbReference>